<dbReference type="PROSITE" id="PS50011">
    <property type="entry name" value="PROTEIN_KINASE_DOM"/>
    <property type="match status" value="1"/>
</dbReference>
<dbReference type="Pfam" id="PF07714">
    <property type="entry name" value="PK_Tyr_Ser-Thr"/>
    <property type="match status" value="1"/>
</dbReference>
<dbReference type="SUPFAM" id="SSF56112">
    <property type="entry name" value="Protein kinase-like (PK-like)"/>
    <property type="match status" value="1"/>
</dbReference>
<dbReference type="GO" id="GO:0008608">
    <property type="term" value="P:attachment of spindle microtubules to kinetochore"/>
    <property type="evidence" value="ECO:0007669"/>
    <property type="project" value="InterPro"/>
</dbReference>
<dbReference type="EMBL" id="DS476896">
    <property type="protein sequence ID" value="EDO26083.1"/>
    <property type="molecule type" value="Genomic_DNA"/>
</dbReference>
<accession>A7TCX6</accession>
<dbReference type="InterPro" id="IPR001245">
    <property type="entry name" value="Ser-Thr/Tyr_kinase_cat_dom"/>
</dbReference>
<gene>
    <name evidence="2" type="ORF">NEMVEDRAFT_v1g225412</name>
</gene>
<dbReference type="GO" id="GO:0007094">
    <property type="term" value="P:mitotic spindle assembly checkpoint signaling"/>
    <property type="evidence" value="ECO:0007669"/>
    <property type="project" value="InterPro"/>
</dbReference>
<evidence type="ECO:0000313" key="3">
    <source>
        <dbReference type="Proteomes" id="UP000001593"/>
    </source>
</evidence>
<organism evidence="2 3">
    <name type="scientific">Nematostella vectensis</name>
    <name type="common">Starlet sea anemone</name>
    <dbReference type="NCBI Taxonomy" id="45351"/>
    <lineage>
        <taxon>Eukaryota</taxon>
        <taxon>Metazoa</taxon>
        <taxon>Cnidaria</taxon>
        <taxon>Anthozoa</taxon>
        <taxon>Hexacorallia</taxon>
        <taxon>Actiniaria</taxon>
        <taxon>Edwardsiidae</taxon>
        <taxon>Nematostella</taxon>
    </lineage>
</organism>
<dbReference type="PhylomeDB" id="A7TCX6"/>
<protein>
    <recommendedName>
        <fullName evidence="1">Protein kinase domain-containing protein</fullName>
    </recommendedName>
</protein>
<dbReference type="STRING" id="45351.A7TCX6"/>
<reference evidence="2 3" key="1">
    <citation type="journal article" date="2007" name="Science">
        <title>Sea anemone genome reveals ancestral eumetazoan gene repertoire and genomic organization.</title>
        <authorList>
            <person name="Putnam N.H."/>
            <person name="Srivastava M."/>
            <person name="Hellsten U."/>
            <person name="Dirks B."/>
            <person name="Chapman J."/>
            <person name="Salamov A."/>
            <person name="Terry A."/>
            <person name="Shapiro H."/>
            <person name="Lindquist E."/>
            <person name="Kapitonov V.V."/>
            <person name="Jurka J."/>
            <person name="Genikhovich G."/>
            <person name="Grigoriev I.V."/>
            <person name="Lucas S.M."/>
            <person name="Steele R.E."/>
            <person name="Finnerty J.R."/>
            <person name="Technau U."/>
            <person name="Martindale M.Q."/>
            <person name="Rokhsar D.S."/>
        </authorList>
    </citation>
    <scope>NUCLEOTIDE SEQUENCE [LARGE SCALE GENOMIC DNA]</scope>
    <source>
        <strain evidence="3">CH2 X CH6</strain>
    </source>
</reference>
<dbReference type="GO" id="GO:0005524">
    <property type="term" value="F:ATP binding"/>
    <property type="evidence" value="ECO:0007669"/>
    <property type="project" value="InterPro"/>
</dbReference>
<sequence length="217" mass="25043">MASKEEIREILRYAIRPKELKIDYLKSSVEDLNKKYDDILSQMGKINQMVQSHRSSIRKLDEEKQRKTSSLCNLPLTSQIRHPRIANLLAVGTGPVAEQMCLVLECFKIGSLHFVLHETSKEINLPDRVAIFCDVSEGLEFLKSRRIVHCFLNSHSIMIYQPFRAKICNLEYSQKEGSEPNESYQMLPIDACVKQHPWMAPEQLDGEPTSFEADVYR</sequence>
<keyword evidence="3" id="KW-1185">Reference proteome</keyword>
<dbReference type="HOGENOM" id="CLU_1273583_0_0_1"/>
<dbReference type="AlphaFoldDB" id="A7TCX6"/>
<name>A7TCX6_NEMVE</name>
<dbReference type="GO" id="GO:0051306">
    <property type="term" value="P:mitotic sister chromatid separation"/>
    <property type="evidence" value="ECO:0007669"/>
    <property type="project" value="InterPro"/>
</dbReference>
<dbReference type="InParanoid" id="A7TCX6"/>
<dbReference type="InterPro" id="IPR039339">
    <property type="entry name" value="Tex14"/>
</dbReference>
<dbReference type="PANTHER" id="PTHR23060:SF3">
    <property type="entry name" value="TESTIS EXPRESSED 14, INTERCELLULAR BRIDGE FORMING FACTOR"/>
    <property type="match status" value="1"/>
</dbReference>
<dbReference type="Proteomes" id="UP000001593">
    <property type="component" value="Unassembled WGS sequence"/>
</dbReference>
<evidence type="ECO:0000313" key="2">
    <source>
        <dbReference type="EMBL" id="EDO26083.1"/>
    </source>
</evidence>
<dbReference type="InterPro" id="IPR000719">
    <property type="entry name" value="Prot_kinase_dom"/>
</dbReference>
<dbReference type="GO" id="GO:0004672">
    <property type="term" value="F:protein kinase activity"/>
    <property type="evidence" value="ECO:0007669"/>
    <property type="project" value="InterPro"/>
</dbReference>
<proteinExistence type="predicted"/>
<dbReference type="Gene3D" id="1.10.510.10">
    <property type="entry name" value="Transferase(Phosphotransferase) domain 1"/>
    <property type="match status" value="1"/>
</dbReference>
<dbReference type="eggNOG" id="KOG0192">
    <property type="taxonomic scope" value="Eukaryota"/>
</dbReference>
<dbReference type="GO" id="GO:0043063">
    <property type="term" value="P:intercellular bridge organization"/>
    <property type="evidence" value="ECO:0007669"/>
    <property type="project" value="InterPro"/>
</dbReference>
<dbReference type="PANTHER" id="PTHR23060">
    <property type="entry name" value="TESTIS EXPRESSED GENE 14"/>
    <property type="match status" value="1"/>
</dbReference>
<dbReference type="GO" id="GO:0007140">
    <property type="term" value="P:male meiotic nuclear division"/>
    <property type="evidence" value="ECO:0007669"/>
    <property type="project" value="InterPro"/>
</dbReference>
<evidence type="ECO:0000259" key="1">
    <source>
        <dbReference type="PROSITE" id="PS50011"/>
    </source>
</evidence>
<dbReference type="InterPro" id="IPR011009">
    <property type="entry name" value="Kinase-like_dom_sf"/>
</dbReference>
<feature type="domain" description="Protein kinase" evidence="1">
    <location>
        <begin position="1"/>
        <end position="217"/>
    </location>
</feature>